<dbReference type="Pfam" id="PF13439">
    <property type="entry name" value="Glyco_transf_4"/>
    <property type="match status" value="1"/>
</dbReference>
<evidence type="ECO:0000259" key="2">
    <source>
        <dbReference type="Pfam" id="PF13439"/>
    </source>
</evidence>
<reference evidence="3 4" key="1">
    <citation type="submission" date="2018-06" db="EMBL/GenBank/DDBJ databases">
        <title>Extensive metabolic versatility and redundancy in microbially diverse, dynamic hydrothermal sediments.</title>
        <authorList>
            <person name="Dombrowski N."/>
            <person name="Teske A."/>
            <person name="Baker B.J."/>
        </authorList>
    </citation>
    <scope>NUCLEOTIDE SEQUENCE [LARGE SCALE GENOMIC DNA]</scope>
    <source>
        <strain evidence="3">B19_G9</strain>
    </source>
</reference>
<accession>A0A662DLH9</accession>
<evidence type="ECO:0000313" key="3">
    <source>
        <dbReference type="EMBL" id="RLE14979.1"/>
    </source>
</evidence>
<dbReference type="SUPFAM" id="SSF53756">
    <property type="entry name" value="UDP-Glycosyltransferase/glycogen phosphorylase"/>
    <property type="match status" value="1"/>
</dbReference>
<dbReference type="EMBL" id="QMQB01000015">
    <property type="protein sequence ID" value="RLE14979.1"/>
    <property type="molecule type" value="Genomic_DNA"/>
</dbReference>
<gene>
    <name evidence="3" type="ORF">DRI96_00665</name>
</gene>
<evidence type="ECO:0000313" key="4">
    <source>
        <dbReference type="Proteomes" id="UP000267654"/>
    </source>
</evidence>
<dbReference type="Pfam" id="PF00534">
    <property type="entry name" value="Glycos_transf_1"/>
    <property type="match status" value="1"/>
</dbReference>
<dbReference type="PANTHER" id="PTHR45947">
    <property type="entry name" value="SULFOQUINOVOSYL TRANSFERASE SQD2"/>
    <property type="match status" value="1"/>
</dbReference>
<feature type="domain" description="Glycosyl transferase family 1" evidence="1">
    <location>
        <begin position="195"/>
        <end position="357"/>
    </location>
</feature>
<feature type="domain" description="Glycosyltransferase subfamily 4-like N-terminal" evidence="2">
    <location>
        <begin position="14"/>
        <end position="179"/>
    </location>
</feature>
<dbReference type="InterPro" id="IPR001296">
    <property type="entry name" value="Glyco_trans_1"/>
</dbReference>
<evidence type="ECO:0000259" key="1">
    <source>
        <dbReference type="Pfam" id="PF00534"/>
    </source>
</evidence>
<dbReference type="InterPro" id="IPR050194">
    <property type="entry name" value="Glycosyltransferase_grp1"/>
</dbReference>
<name>A0A662DLH9_UNCAE</name>
<evidence type="ECO:0008006" key="5">
    <source>
        <dbReference type="Google" id="ProtNLM"/>
    </source>
</evidence>
<protein>
    <recommendedName>
        <fullName evidence="5">Glycosyltransferase family 1 protein</fullName>
    </recommendedName>
</protein>
<proteinExistence type="predicted"/>
<dbReference type="AlphaFoldDB" id="A0A662DLH9"/>
<dbReference type="Gene3D" id="3.40.50.2000">
    <property type="entry name" value="Glycogen Phosphorylase B"/>
    <property type="match status" value="2"/>
</dbReference>
<organism evidence="3 4">
    <name type="scientific">Aerophobetes bacterium</name>
    <dbReference type="NCBI Taxonomy" id="2030807"/>
    <lineage>
        <taxon>Bacteria</taxon>
        <taxon>Candidatus Aerophobota</taxon>
    </lineage>
</organism>
<dbReference type="GO" id="GO:0016757">
    <property type="term" value="F:glycosyltransferase activity"/>
    <property type="evidence" value="ECO:0007669"/>
    <property type="project" value="InterPro"/>
</dbReference>
<sequence>MRVCIVSDQTFPAWGGEGVATQNLCRKLSQRGHYILLLTSNVPHPPEAEGIDIVRFPSFSIPRKGYFSITFFPKIISILKNKNIQIVHVNLPTFLGWQALLAARHLDIPKVAGFHVQVGNVIPFSSFCFSLLSKLLEIWFSYFYRSFNLLISPSNLGKRILSRYCPGKVEVVSNGVDLSIFNLSVVSSQEGKRFRDKFNLGRESFLLYVGRLSREKNVGYLLQIIRSLKKKNVKVKLVVVGEGELKNNLKKKSRASGLDDTVIFTGFLPDKELLCAYKEADIFILPSFYELQSIVVLEAMAMGNAILVGDSNQNAARELVKEGENGYLFSLENPEDAAEKIKLILSSDKLRKSFQETSLRLAKEHDIEKSISKIEKFYHQLLTS</sequence>
<dbReference type="Proteomes" id="UP000267654">
    <property type="component" value="Unassembled WGS sequence"/>
</dbReference>
<dbReference type="InterPro" id="IPR028098">
    <property type="entry name" value="Glyco_trans_4-like_N"/>
</dbReference>
<dbReference type="PANTHER" id="PTHR45947:SF3">
    <property type="entry name" value="SULFOQUINOVOSYL TRANSFERASE SQD2"/>
    <property type="match status" value="1"/>
</dbReference>
<comment type="caution">
    <text evidence="3">The sequence shown here is derived from an EMBL/GenBank/DDBJ whole genome shotgun (WGS) entry which is preliminary data.</text>
</comment>